<comment type="caution">
    <text evidence="3">The sequence shown here is derived from an EMBL/GenBank/DDBJ whole genome shotgun (WGS) entry which is preliminary data.</text>
</comment>
<dbReference type="GO" id="GO:0003677">
    <property type="term" value="F:DNA binding"/>
    <property type="evidence" value="ECO:0007669"/>
    <property type="project" value="InterPro"/>
</dbReference>
<dbReference type="Pfam" id="PF02365">
    <property type="entry name" value="NAM"/>
    <property type="match status" value="1"/>
</dbReference>
<dbReference type="GO" id="GO:0005634">
    <property type="term" value="C:nucleus"/>
    <property type="evidence" value="ECO:0007669"/>
    <property type="project" value="UniProtKB-SubCell"/>
</dbReference>
<evidence type="ECO:0000313" key="3">
    <source>
        <dbReference type="EMBL" id="KAG6749693.1"/>
    </source>
</evidence>
<name>A0A8X7YAW8_POPTO</name>
<organism evidence="3 4">
    <name type="scientific">Populus tomentosa</name>
    <name type="common">Chinese white poplar</name>
    <dbReference type="NCBI Taxonomy" id="118781"/>
    <lineage>
        <taxon>Eukaryota</taxon>
        <taxon>Viridiplantae</taxon>
        <taxon>Streptophyta</taxon>
        <taxon>Embryophyta</taxon>
        <taxon>Tracheophyta</taxon>
        <taxon>Spermatophyta</taxon>
        <taxon>Magnoliopsida</taxon>
        <taxon>eudicotyledons</taxon>
        <taxon>Gunneridae</taxon>
        <taxon>Pentapetalae</taxon>
        <taxon>rosids</taxon>
        <taxon>fabids</taxon>
        <taxon>Malpighiales</taxon>
        <taxon>Salicaceae</taxon>
        <taxon>Saliceae</taxon>
        <taxon>Populus</taxon>
    </lineage>
</organism>
<protein>
    <recommendedName>
        <fullName evidence="2">NAC domain-containing protein</fullName>
    </recommendedName>
</protein>
<gene>
    <name evidence="3" type="ORF">POTOM_046760</name>
</gene>
<evidence type="ECO:0000259" key="2">
    <source>
        <dbReference type="PROSITE" id="PS51005"/>
    </source>
</evidence>
<dbReference type="Proteomes" id="UP000886885">
    <property type="component" value="Chromosome 14A"/>
</dbReference>
<dbReference type="PANTHER" id="PTHR31989">
    <property type="entry name" value="NAC DOMAIN-CONTAINING PROTEIN 82-RELATED"/>
    <property type="match status" value="1"/>
</dbReference>
<evidence type="ECO:0000256" key="1">
    <source>
        <dbReference type="ARBA" id="ARBA00004123"/>
    </source>
</evidence>
<accession>A0A8X7YAW8</accession>
<feature type="domain" description="NAC" evidence="2">
    <location>
        <begin position="6"/>
        <end position="155"/>
    </location>
</feature>
<dbReference type="GO" id="GO:0006355">
    <property type="term" value="P:regulation of DNA-templated transcription"/>
    <property type="evidence" value="ECO:0007669"/>
    <property type="project" value="InterPro"/>
</dbReference>
<sequence length="241" mass="27773">MHSLPPPVGYGFHPTDEELVNHYLRFKMHGGYEQEVGIIAEANVCDYEPWVLPELSAIQEPNDPECYFFCPRSYKYANSHRANRTTQAGYWKVTGKDRIVKAKTTKEHIATKKTLVFYTGRVPNGIKTNWIMHEYHPNFSFPNQREFVLCKLKKDPGAIMQEGEASFNVTSNHCENENPNEDNHPQTFEEGEYGARTASNFTNEPKEDTDQFEAHLASFLGYDERCYSLDSALQFPHGDMY</sequence>
<dbReference type="AlphaFoldDB" id="A0A8X7YAW8"/>
<reference evidence="3" key="1">
    <citation type="journal article" date="2020" name="bioRxiv">
        <title>Hybrid origin of Populus tomentosa Carr. identified through genome sequencing and phylogenomic analysis.</title>
        <authorList>
            <person name="An X."/>
            <person name="Gao K."/>
            <person name="Chen Z."/>
            <person name="Li J."/>
            <person name="Yang X."/>
            <person name="Yang X."/>
            <person name="Zhou J."/>
            <person name="Guo T."/>
            <person name="Zhao T."/>
            <person name="Huang S."/>
            <person name="Miao D."/>
            <person name="Khan W.U."/>
            <person name="Rao P."/>
            <person name="Ye M."/>
            <person name="Lei B."/>
            <person name="Liao W."/>
            <person name="Wang J."/>
            <person name="Ji L."/>
            <person name="Li Y."/>
            <person name="Guo B."/>
            <person name="Mustafa N.S."/>
            <person name="Li S."/>
            <person name="Yun Q."/>
            <person name="Keller S.R."/>
            <person name="Mao J."/>
            <person name="Zhang R."/>
            <person name="Strauss S.H."/>
        </authorList>
    </citation>
    <scope>NUCLEOTIDE SEQUENCE</scope>
    <source>
        <strain evidence="3">GM15</strain>
        <tissue evidence="3">Leaf</tissue>
    </source>
</reference>
<comment type="subcellular location">
    <subcellularLocation>
        <location evidence="1">Nucleus</location>
    </subcellularLocation>
</comment>
<evidence type="ECO:0000313" key="4">
    <source>
        <dbReference type="Proteomes" id="UP000886885"/>
    </source>
</evidence>
<dbReference type="PROSITE" id="PS51005">
    <property type="entry name" value="NAC"/>
    <property type="match status" value="1"/>
</dbReference>
<dbReference type="InterPro" id="IPR003441">
    <property type="entry name" value="NAC-dom"/>
</dbReference>
<dbReference type="OrthoDB" id="822953at2759"/>
<dbReference type="EMBL" id="JAAWWB010000027">
    <property type="protein sequence ID" value="KAG6749693.1"/>
    <property type="molecule type" value="Genomic_DNA"/>
</dbReference>
<proteinExistence type="predicted"/>
<keyword evidence="4" id="KW-1185">Reference proteome</keyword>